<feature type="compositionally biased region" description="Low complexity" evidence="6">
    <location>
        <begin position="256"/>
        <end position="281"/>
    </location>
</feature>
<feature type="transmembrane region" description="Helical" evidence="7">
    <location>
        <begin position="352"/>
        <end position="371"/>
    </location>
</feature>
<keyword evidence="5 7" id="KW-0472">Membrane</keyword>
<feature type="compositionally biased region" description="Polar residues" evidence="6">
    <location>
        <begin position="220"/>
        <end position="233"/>
    </location>
</feature>
<dbReference type="GeneID" id="93650421"/>
<proteinExistence type="inferred from homology"/>
<comment type="subcellular location">
    <subcellularLocation>
        <location evidence="1">Membrane</location>
        <topology evidence="1">Single-pass type IV membrane protein</topology>
    </subcellularLocation>
</comment>
<dbReference type="GO" id="GO:0090158">
    <property type="term" value="P:endoplasmic reticulum membrane organization"/>
    <property type="evidence" value="ECO:0007669"/>
    <property type="project" value="TreeGrafter"/>
</dbReference>
<dbReference type="Gene3D" id="2.60.40.10">
    <property type="entry name" value="Immunoglobulins"/>
    <property type="match status" value="1"/>
</dbReference>
<evidence type="ECO:0000256" key="5">
    <source>
        <dbReference type="ARBA" id="ARBA00023136"/>
    </source>
</evidence>
<feature type="compositionally biased region" description="Low complexity" evidence="6">
    <location>
        <begin position="292"/>
        <end position="309"/>
    </location>
</feature>
<protein>
    <submittedName>
        <fullName evidence="9">SCS2</fullName>
    </submittedName>
</protein>
<feature type="region of interest" description="Disordered" evidence="6">
    <location>
        <begin position="131"/>
        <end position="197"/>
    </location>
</feature>
<dbReference type="GO" id="GO:0005886">
    <property type="term" value="C:plasma membrane"/>
    <property type="evidence" value="ECO:0007669"/>
    <property type="project" value="TreeGrafter"/>
</dbReference>
<keyword evidence="4 7" id="KW-1133">Transmembrane helix</keyword>
<dbReference type="PROSITE" id="PS50202">
    <property type="entry name" value="MSP"/>
    <property type="match status" value="1"/>
</dbReference>
<comment type="similarity">
    <text evidence="2">Belongs to the VAMP-associated protein (VAP) (TC 9.B.17) family.</text>
</comment>
<feature type="domain" description="MSP" evidence="8">
    <location>
        <begin position="1"/>
        <end position="123"/>
    </location>
</feature>
<dbReference type="GO" id="GO:0061817">
    <property type="term" value="P:endoplasmic reticulum-plasma membrane tethering"/>
    <property type="evidence" value="ECO:0007669"/>
    <property type="project" value="TreeGrafter"/>
</dbReference>
<feature type="compositionally biased region" description="Polar residues" evidence="6">
    <location>
        <begin position="177"/>
        <end position="187"/>
    </location>
</feature>
<dbReference type="AlphaFoldDB" id="A0A8H7ZJD7"/>
<dbReference type="SUPFAM" id="SSF49354">
    <property type="entry name" value="PapD-like"/>
    <property type="match status" value="1"/>
</dbReference>
<sequence length="372" mass="39566">MNVSPNVLEFTGSFTKQTIEYLTLSNPTNQPLAFKVKTTAPKLYCVRPNASIIHPGDSLQISIILQGFSQPLPEDYKCKDKFLLVSVPAPGNADPSKVGELWSQLETQNKSAVVSRKLKVNYIIGPDKDDSYNGAGAVGAGQQHKQQNQPPQQPPQQQQQQQQYQQQPPQQQQQQPTLSHQTSQSSYGAGAGAAGIAGGAAAGAGAAGLIGNAHYQPQGQANGDASFNNQSPSGDFGGVQNRSFNDTSSINNGFSSGYQQHQQTPHQQLQQQPSYQSQQGGAAAGGGGFNSGYGDQYPQQQQQNSPSVQRELDTLARQVQSLTAKLDRNEKAASRGDVSSSSSATDLTANGISLPVALVLILISFLVGWLVF</sequence>
<dbReference type="PANTHER" id="PTHR10809:SF6">
    <property type="entry name" value="AT11025P-RELATED"/>
    <property type="match status" value="1"/>
</dbReference>
<gene>
    <name evidence="9" type="ORF">I9W82_001792</name>
</gene>
<dbReference type="InterPro" id="IPR008962">
    <property type="entry name" value="PapD-like_sf"/>
</dbReference>
<evidence type="ECO:0000256" key="4">
    <source>
        <dbReference type="ARBA" id="ARBA00022989"/>
    </source>
</evidence>
<keyword evidence="10" id="KW-1185">Reference proteome</keyword>
<dbReference type="InterPro" id="IPR000535">
    <property type="entry name" value="MSP_dom"/>
</dbReference>
<dbReference type="GO" id="GO:0005789">
    <property type="term" value="C:endoplasmic reticulum membrane"/>
    <property type="evidence" value="ECO:0007669"/>
    <property type="project" value="InterPro"/>
</dbReference>
<evidence type="ECO:0000313" key="9">
    <source>
        <dbReference type="EMBL" id="KAG5419912.1"/>
    </source>
</evidence>
<dbReference type="RefSeq" id="XP_067549028.1">
    <property type="nucleotide sequence ID" value="XM_067690576.1"/>
</dbReference>
<evidence type="ECO:0000256" key="2">
    <source>
        <dbReference type="ARBA" id="ARBA00008932"/>
    </source>
</evidence>
<dbReference type="InterPro" id="IPR016763">
    <property type="entry name" value="VAP"/>
</dbReference>
<dbReference type="InterPro" id="IPR013783">
    <property type="entry name" value="Ig-like_fold"/>
</dbReference>
<feature type="region of interest" description="Disordered" evidence="6">
    <location>
        <begin position="220"/>
        <end position="311"/>
    </location>
</feature>
<name>A0A8H7ZJD7_9ASCO</name>
<dbReference type="OrthoDB" id="264603at2759"/>
<evidence type="ECO:0000313" key="10">
    <source>
        <dbReference type="Proteomes" id="UP000669133"/>
    </source>
</evidence>
<evidence type="ECO:0000256" key="6">
    <source>
        <dbReference type="SAM" id="MobiDB-lite"/>
    </source>
</evidence>
<dbReference type="Pfam" id="PF00635">
    <property type="entry name" value="Motile_Sperm"/>
    <property type="match status" value="1"/>
</dbReference>
<feature type="compositionally biased region" description="Gly residues" evidence="6">
    <location>
        <begin position="282"/>
        <end position="291"/>
    </location>
</feature>
<evidence type="ECO:0000259" key="8">
    <source>
        <dbReference type="PROSITE" id="PS50202"/>
    </source>
</evidence>
<comment type="caution">
    <text evidence="9">The sequence shown here is derived from an EMBL/GenBank/DDBJ whole genome shotgun (WGS) entry which is preliminary data.</text>
</comment>
<dbReference type="PANTHER" id="PTHR10809">
    <property type="entry name" value="VESICLE-ASSOCIATED MEMBRANE PROTEIN-ASSOCIATED PROTEIN"/>
    <property type="match status" value="1"/>
</dbReference>
<dbReference type="EMBL" id="JAEOAQ010000002">
    <property type="protein sequence ID" value="KAG5419912.1"/>
    <property type="molecule type" value="Genomic_DNA"/>
</dbReference>
<keyword evidence="3 7" id="KW-0812">Transmembrane</keyword>
<organism evidence="9 10">
    <name type="scientific">Candida metapsilosis</name>
    <dbReference type="NCBI Taxonomy" id="273372"/>
    <lineage>
        <taxon>Eukaryota</taxon>
        <taxon>Fungi</taxon>
        <taxon>Dikarya</taxon>
        <taxon>Ascomycota</taxon>
        <taxon>Saccharomycotina</taxon>
        <taxon>Pichiomycetes</taxon>
        <taxon>Debaryomycetaceae</taxon>
        <taxon>Candida/Lodderomyces clade</taxon>
        <taxon>Candida</taxon>
    </lineage>
</organism>
<dbReference type="GO" id="GO:0033149">
    <property type="term" value="F:FFAT motif binding"/>
    <property type="evidence" value="ECO:0007669"/>
    <property type="project" value="TreeGrafter"/>
</dbReference>
<dbReference type="Proteomes" id="UP000669133">
    <property type="component" value="Unassembled WGS sequence"/>
</dbReference>
<evidence type="ECO:0000256" key="1">
    <source>
        <dbReference type="ARBA" id="ARBA00004211"/>
    </source>
</evidence>
<feature type="compositionally biased region" description="Low complexity" evidence="6">
    <location>
        <begin position="142"/>
        <end position="176"/>
    </location>
</feature>
<evidence type="ECO:0000256" key="7">
    <source>
        <dbReference type="SAM" id="Phobius"/>
    </source>
</evidence>
<evidence type="ECO:0000256" key="3">
    <source>
        <dbReference type="ARBA" id="ARBA00022692"/>
    </source>
</evidence>
<accession>A0A8H7ZJD7</accession>
<reference evidence="9 10" key="1">
    <citation type="submission" date="2020-12" db="EMBL/GenBank/DDBJ databases">
        <title>Effect of drift, selection, and recombination on the evolution of hybrid genomes in Candida yeast pathogens.</title>
        <authorList>
            <person name="Mixao V."/>
            <person name="Ksiezopolska E."/>
            <person name="Saus E."/>
            <person name="Boekhout T."/>
            <person name="Gacser A."/>
            <person name="Gabaldon T."/>
        </authorList>
    </citation>
    <scope>NUCLEOTIDE SEQUENCE [LARGE SCALE GENOMIC DNA]</scope>
    <source>
        <strain evidence="9 10">BP57</strain>
    </source>
</reference>
<feature type="region of interest" description="Disordered" evidence="6">
    <location>
        <begin position="326"/>
        <end position="345"/>
    </location>
</feature>
<feature type="compositionally biased region" description="Polar residues" evidence="6">
    <location>
        <begin position="240"/>
        <end position="255"/>
    </location>
</feature>